<proteinExistence type="predicted"/>
<evidence type="ECO:0000313" key="2">
    <source>
        <dbReference type="Proteomes" id="UP000654004"/>
    </source>
</evidence>
<protein>
    <submittedName>
        <fullName evidence="1">Uncharacterized protein</fullName>
    </submittedName>
</protein>
<comment type="caution">
    <text evidence="1">The sequence shown here is derived from an EMBL/GenBank/DDBJ whole genome shotgun (WGS) entry which is preliminary data.</text>
</comment>
<name>A0ABQ2QGN0_9GAMM</name>
<sequence length="170" mass="19537">MYKMMSVNPLELEPGEIVVAVQAPNGIVVNNNDVVIKFNFKTNDPNYSFEHEYFVKVNDQYVLPDELRKKSNIDSKFFILQLKKDDALKMLHGQDIVKKYRINNSDGAGSFNLSVESACKNSQFSNNNNELNVYLKLNDNDDFFTFMEDLNVLELGEDNPSYFKPITLCT</sequence>
<reference evidence="2" key="1">
    <citation type="journal article" date="2019" name="Int. J. Syst. Evol. Microbiol.">
        <title>The Global Catalogue of Microorganisms (GCM) 10K type strain sequencing project: providing services to taxonomists for standard genome sequencing and annotation.</title>
        <authorList>
            <consortium name="The Broad Institute Genomics Platform"/>
            <consortium name="The Broad Institute Genome Sequencing Center for Infectious Disease"/>
            <person name="Wu L."/>
            <person name="Ma J."/>
        </authorList>
    </citation>
    <scope>NUCLEOTIDE SEQUENCE [LARGE SCALE GENOMIC DNA]</scope>
    <source>
        <strain evidence="2">JCM 32305</strain>
    </source>
</reference>
<keyword evidence="2" id="KW-1185">Reference proteome</keyword>
<dbReference type="EMBL" id="BMQW01000002">
    <property type="protein sequence ID" value="GGP78964.1"/>
    <property type="molecule type" value="Genomic_DNA"/>
</dbReference>
<organism evidence="1 2">
    <name type="scientific">Shewanella ulleungensis</name>
    <dbReference type="NCBI Taxonomy" id="2282699"/>
    <lineage>
        <taxon>Bacteria</taxon>
        <taxon>Pseudomonadati</taxon>
        <taxon>Pseudomonadota</taxon>
        <taxon>Gammaproteobacteria</taxon>
        <taxon>Alteromonadales</taxon>
        <taxon>Shewanellaceae</taxon>
        <taxon>Shewanella</taxon>
    </lineage>
</organism>
<dbReference type="Proteomes" id="UP000654004">
    <property type="component" value="Unassembled WGS sequence"/>
</dbReference>
<gene>
    <name evidence="1" type="ORF">GCM10009410_09100</name>
</gene>
<accession>A0ABQ2QGN0</accession>
<evidence type="ECO:0000313" key="1">
    <source>
        <dbReference type="EMBL" id="GGP78964.1"/>
    </source>
</evidence>